<organism evidence="2 3">
    <name type="scientific">Bacillus suaedaesalsae</name>
    <dbReference type="NCBI Taxonomy" id="2810349"/>
    <lineage>
        <taxon>Bacteria</taxon>
        <taxon>Bacillati</taxon>
        <taxon>Bacillota</taxon>
        <taxon>Bacilli</taxon>
        <taxon>Bacillales</taxon>
        <taxon>Bacillaceae</taxon>
        <taxon>Bacillus</taxon>
    </lineage>
</organism>
<dbReference type="EMBL" id="JAFELM010000031">
    <property type="protein sequence ID" value="MBM6618510.1"/>
    <property type="molecule type" value="Genomic_DNA"/>
</dbReference>
<proteinExistence type="predicted"/>
<feature type="transmembrane region" description="Helical" evidence="1">
    <location>
        <begin position="17"/>
        <end position="36"/>
    </location>
</feature>
<evidence type="ECO:0000313" key="3">
    <source>
        <dbReference type="Proteomes" id="UP001518925"/>
    </source>
</evidence>
<sequence length="75" mass="8720">MQKILEFLKPTTKFGKIALTLYLVGVIVYTVTYVLFLKYPTGHMIAEILISTLFWFIGSVGLIMYIIYLLKKRKN</sequence>
<keyword evidence="1" id="KW-0472">Membrane</keyword>
<reference evidence="2 3" key="1">
    <citation type="submission" date="2021-02" db="EMBL/GenBank/DDBJ databases">
        <title>Bacillus sp. RD4P76, an endophyte from a halophyte.</title>
        <authorList>
            <person name="Sun J.-Q."/>
        </authorList>
    </citation>
    <scope>NUCLEOTIDE SEQUENCE [LARGE SCALE GENOMIC DNA]</scope>
    <source>
        <strain evidence="2 3">RD4P76</strain>
    </source>
</reference>
<keyword evidence="3" id="KW-1185">Reference proteome</keyword>
<feature type="transmembrane region" description="Helical" evidence="1">
    <location>
        <begin position="48"/>
        <end position="70"/>
    </location>
</feature>
<dbReference type="RefSeq" id="WP_204203848.1">
    <property type="nucleotide sequence ID" value="NZ_JAFELM010000031.1"/>
</dbReference>
<accession>A0ABS2DKF1</accession>
<keyword evidence="1" id="KW-1133">Transmembrane helix</keyword>
<evidence type="ECO:0000313" key="2">
    <source>
        <dbReference type="EMBL" id="MBM6618510.1"/>
    </source>
</evidence>
<comment type="caution">
    <text evidence="2">The sequence shown here is derived from an EMBL/GenBank/DDBJ whole genome shotgun (WGS) entry which is preliminary data.</text>
</comment>
<gene>
    <name evidence="2" type="ORF">JR050_12645</name>
</gene>
<keyword evidence="1" id="KW-0812">Transmembrane</keyword>
<protein>
    <submittedName>
        <fullName evidence="2">Uncharacterized protein</fullName>
    </submittedName>
</protein>
<name>A0ABS2DKF1_9BACI</name>
<dbReference type="Proteomes" id="UP001518925">
    <property type="component" value="Unassembled WGS sequence"/>
</dbReference>
<evidence type="ECO:0000256" key="1">
    <source>
        <dbReference type="SAM" id="Phobius"/>
    </source>
</evidence>